<reference evidence="1" key="1">
    <citation type="submission" date="2020-08" db="EMBL/GenBank/DDBJ databases">
        <authorList>
            <person name="Liu C."/>
            <person name="Sun Q."/>
        </authorList>
    </citation>
    <scope>NUCLEOTIDE SEQUENCE</scope>
    <source>
        <strain evidence="1">BX16</strain>
    </source>
</reference>
<dbReference type="Proteomes" id="UP000644115">
    <property type="component" value="Unassembled WGS sequence"/>
</dbReference>
<evidence type="ECO:0000313" key="2">
    <source>
        <dbReference type="Proteomes" id="UP000644115"/>
    </source>
</evidence>
<dbReference type="AlphaFoldDB" id="A0A923SLM7"/>
<proteinExistence type="predicted"/>
<dbReference type="EMBL" id="JACRWC010000057">
    <property type="protein sequence ID" value="MBC5999272.1"/>
    <property type="molecule type" value="Genomic_DNA"/>
</dbReference>
<dbReference type="RefSeq" id="WP_249286728.1">
    <property type="nucleotide sequence ID" value="NZ_JACRWC010000057.1"/>
</dbReference>
<name>A0A923SLM7_9FIRM</name>
<evidence type="ECO:0000313" key="1">
    <source>
        <dbReference type="EMBL" id="MBC5999272.1"/>
    </source>
</evidence>
<accession>A0A923SLM7</accession>
<gene>
    <name evidence="1" type="ORF">H8876_04600</name>
</gene>
<dbReference type="InterPro" id="IPR003748">
    <property type="entry name" value="DUF169"/>
</dbReference>
<organism evidence="1 2">
    <name type="scientific">Lentihominibacter faecis</name>
    <dbReference type="NCBI Taxonomy" id="2764712"/>
    <lineage>
        <taxon>Bacteria</taxon>
        <taxon>Bacillati</taxon>
        <taxon>Bacillota</taxon>
        <taxon>Clostridia</taxon>
        <taxon>Peptostreptococcales</taxon>
        <taxon>Anaerovoracaceae</taxon>
        <taxon>Lentihominibacter</taxon>
    </lineage>
</organism>
<protein>
    <submittedName>
        <fullName evidence="1">DUF169 domain-containing protein</fullName>
    </submittedName>
</protein>
<keyword evidence="2" id="KW-1185">Reference proteome</keyword>
<sequence length="254" mass="28524">MSYSELVKELKLENRLMAVTRVHAKDEKVNDIFGCVYKRFERVLNGETLVLKEGSCSCGGFDHNSGLNDEKPKIPGGFGVFLSYGSDQQWTPPGEKFKCDPQTADAMFQQLPKDVMDGFDAIRFEPYKEGMKPDLVVAFVDPDQLSGMLVLHGYNKSAYDTAIATTVSGCASMLRIPFAEMKKDQPRAVITGTDLAQRHLIDENLVALSIAGWEFNQILDITQECYFHSPVFKKIRLRIHKDDAVPEKKYTSLA</sequence>
<comment type="caution">
    <text evidence="1">The sequence shown here is derived from an EMBL/GenBank/DDBJ whole genome shotgun (WGS) entry which is preliminary data.</text>
</comment>
<dbReference type="Pfam" id="PF02596">
    <property type="entry name" value="DUF169"/>
    <property type="match status" value="1"/>
</dbReference>